<dbReference type="AlphaFoldDB" id="A0A1M5X8C8"/>
<reference evidence="5 6" key="1">
    <citation type="submission" date="2016-11" db="EMBL/GenBank/DDBJ databases">
        <authorList>
            <person name="Jaros S."/>
            <person name="Januszkiewicz K."/>
            <person name="Wedrychowicz H."/>
        </authorList>
    </citation>
    <scope>NUCLEOTIDE SEQUENCE [LARGE SCALE GENOMIC DNA]</scope>
    <source>
        <strain evidence="5 6">DSM 8605</strain>
    </source>
</reference>
<proteinExistence type="predicted"/>
<keyword evidence="3" id="KW-0812">Transmembrane</keyword>
<keyword evidence="2" id="KW-0789">Thiol protease inhibitor</keyword>
<feature type="transmembrane region" description="Helical" evidence="3">
    <location>
        <begin position="9"/>
        <end position="30"/>
    </location>
</feature>
<dbReference type="InterPro" id="IPR036331">
    <property type="entry name" value="Chagasin-like_sf"/>
</dbReference>
<evidence type="ECO:0000256" key="2">
    <source>
        <dbReference type="ARBA" id="ARBA00022704"/>
    </source>
</evidence>
<dbReference type="EMBL" id="FQXM01000024">
    <property type="protein sequence ID" value="SHH95754.1"/>
    <property type="molecule type" value="Genomic_DNA"/>
</dbReference>
<dbReference type="OrthoDB" id="48736at2"/>
<dbReference type="Proteomes" id="UP000184447">
    <property type="component" value="Unassembled WGS sequence"/>
</dbReference>
<evidence type="ECO:0000313" key="5">
    <source>
        <dbReference type="EMBL" id="SHH95754.1"/>
    </source>
</evidence>
<name>A0A1M5X8C8_9CLOT</name>
<keyword evidence="3" id="KW-0472">Membrane</keyword>
<gene>
    <name evidence="5" type="ORF">SAMN02745207_03427</name>
</gene>
<feature type="domain" description="Proteinase inhibitor I42 chagasin" evidence="4">
    <location>
        <begin position="41"/>
        <end position="100"/>
    </location>
</feature>
<keyword evidence="1" id="KW-0646">Protease inhibitor</keyword>
<dbReference type="STRING" id="1121316.SAMN02745207_03427"/>
<dbReference type="SUPFAM" id="SSF141066">
    <property type="entry name" value="ICP-like"/>
    <property type="match status" value="1"/>
</dbReference>
<dbReference type="GO" id="GO:0004869">
    <property type="term" value="F:cysteine-type endopeptidase inhibitor activity"/>
    <property type="evidence" value="ECO:0007669"/>
    <property type="project" value="UniProtKB-KW"/>
</dbReference>
<keyword evidence="3" id="KW-1133">Transmembrane helix</keyword>
<evidence type="ECO:0000259" key="4">
    <source>
        <dbReference type="Pfam" id="PF09394"/>
    </source>
</evidence>
<organism evidence="5 6">
    <name type="scientific">Clostridium grantii DSM 8605</name>
    <dbReference type="NCBI Taxonomy" id="1121316"/>
    <lineage>
        <taxon>Bacteria</taxon>
        <taxon>Bacillati</taxon>
        <taxon>Bacillota</taxon>
        <taxon>Clostridia</taxon>
        <taxon>Eubacteriales</taxon>
        <taxon>Clostridiaceae</taxon>
        <taxon>Clostridium</taxon>
    </lineage>
</organism>
<evidence type="ECO:0000256" key="3">
    <source>
        <dbReference type="SAM" id="Phobius"/>
    </source>
</evidence>
<evidence type="ECO:0000313" key="6">
    <source>
        <dbReference type="Proteomes" id="UP000184447"/>
    </source>
</evidence>
<evidence type="ECO:0000256" key="1">
    <source>
        <dbReference type="ARBA" id="ARBA00022690"/>
    </source>
</evidence>
<accession>A0A1M5X8C8</accession>
<sequence>MAGHNSKKYALIGMIIAGVAIVSIFGYMGIKKDMLEEQAIILVEEGELQNQDQNKSDMVGVGNEKCWIFQTLRKGKYTLEFTYKKSWEEDSTQDTKSVYTILVE</sequence>
<dbReference type="InterPro" id="IPR018990">
    <property type="entry name" value="Prot_inh_I42_chagasin"/>
</dbReference>
<dbReference type="Gene3D" id="2.60.40.2020">
    <property type="match status" value="1"/>
</dbReference>
<keyword evidence="6" id="KW-1185">Reference proteome</keyword>
<protein>
    <submittedName>
        <fullName evidence="5">Chagasin family peptidase inhibitor I42</fullName>
    </submittedName>
</protein>
<dbReference type="Pfam" id="PF09394">
    <property type="entry name" value="Inhibitor_I42"/>
    <property type="match status" value="1"/>
</dbReference>